<organism evidence="3 4">
    <name type="scientific">Syphacia muris</name>
    <dbReference type="NCBI Taxonomy" id="451379"/>
    <lineage>
        <taxon>Eukaryota</taxon>
        <taxon>Metazoa</taxon>
        <taxon>Ecdysozoa</taxon>
        <taxon>Nematoda</taxon>
        <taxon>Chromadorea</taxon>
        <taxon>Rhabditida</taxon>
        <taxon>Spirurina</taxon>
        <taxon>Oxyuridomorpha</taxon>
        <taxon>Oxyuroidea</taxon>
        <taxon>Oxyuridae</taxon>
        <taxon>Syphacia</taxon>
    </lineage>
</organism>
<dbReference type="InterPro" id="IPR005026">
    <property type="entry name" value="SAPAP"/>
</dbReference>
<dbReference type="GO" id="GO:0099572">
    <property type="term" value="C:postsynaptic specialization"/>
    <property type="evidence" value="ECO:0007669"/>
    <property type="project" value="TreeGrafter"/>
</dbReference>
<dbReference type="Pfam" id="PF03359">
    <property type="entry name" value="GKAP"/>
    <property type="match status" value="1"/>
</dbReference>
<dbReference type="AlphaFoldDB" id="A0A0N5AGX4"/>
<dbReference type="PANTHER" id="PTHR12353">
    <property type="entry name" value="DISKS LARGE-ASSOCIATED PROTEIN DAP SAP90/PSD-95-ASSOCIATED PROTEIN"/>
    <property type="match status" value="1"/>
</dbReference>
<reference evidence="4" key="1">
    <citation type="submission" date="2017-02" db="UniProtKB">
        <authorList>
            <consortium name="WormBaseParasite"/>
        </authorList>
    </citation>
    <scope>IDENTIFICATION</scope>
</reference>
<dbReference type="STRING" id="451379.A0A0N5AGX4"/>
<dbReference type="WBParaSite" id="SMUV_0000360301-mRNA-1">
    <property type="protein sequence ID" value="SMUV_0000360301-mRNA-1"/>
    <property type="gene ID" value="SMUV_0000360301"/>
</dbReference>
<dbReference type="GO" id="GO:0023052">
    <property type="term" value="P:signaling"/>
    <property type="evidence" value="ECO:0007669"/>
    <property type="project" value="InterPro"/>
</dbReference>
<evidence type="ECO:0000256" key="1">
    <source>
        <dbReference type="ARBA" id="ARBA00008839"/>
    </source>
</evidence>
<comment type="similarity">
    <text evidence="1">Belongs to the SAPAP family.</text>
</comment>
<evidence type="ECO:0000313" key="4">
    <source>
        <dbReference type="WBParaSite" id="SMUV_0000360301-mRNA-1"/>
    </source>
</evidence>
<name>A0A0N5AGX4_9BILA</name>
<accession>A0A0N5AGX4</accession>
<sequence>MNAKDDKKDSVKTSSLSTETLERMVDAIVTRPAAVRRLVAQFDTIQIGDEAKNSDDDLSHEKSLDSGAGGSSDGQFSPAGSQLIEECSTLLSPTALENSIPLTGQTLDEALSQPTPEPELAHSIHSGLRECTVLHCQPNMKNLDEVVVSELQANGQDVAMKVCSEDSANLLSGEHFRKLLVVCKETLEKRVKSTSEILDNETDIPESAADTIRLATGKANLLLSKKIKKFSELIDKNLNPVAGDLQPAEVNDLSAYWDLVKMELSDIEHLFSNVDLLRKNKWQPMPESLEQRVTPLSPQSRNLDRSARKDKPSSTPRSKDFQKNEAAEKQRRQALAEAKRKLRERMQQTEEGSTSFVM</sequence>
<feature type="region of interest" description="Disordered" evidence="2">
    <location>
        <begin position="1"/>
        <end position="21"/>
    </location>
</feature>
<protein>
    <submittedName>
        <fullName evidence="4">Discs, largehomolog-associated protein 5</fullName>
    </submittedName>
</protein>
<feature type="compositionally biased region" description="Basic and acidic residues" evidence="2">
    <location>
        <begin position="51"/>
        <end position="64"/>
    </location>
</feature>
<feature type="compositionally biased region" description="Basic and acidic residues" evidence="2">
    <location>
        <begin position="302"/>
        <end position="331"/>
    </location>
</feature>
<keyword evidence="3" id="KW-1185">Reference proteome</keyword>
<feature type="region of interest" description="Disordered" evidence="2">
    <location>
        <begin position="287"/>
        <end position="358"/>
    </location>
</feature>
<dbReference type="GO" id="GO:0060090">
    <property type="term" value="F:molecular adaptor activity"/>
    <property type="evidence" value="ECO:0007669"/>
    <property type="project" value="TreeGrafter"/>
</dbReference>
<dbReference type="Proteomes" id="UP000046393">
    <property type="component" value="Unplaced"/>
</dbReference>
<feature type="compositionally biased region" description="Polar residues" evidence="2">
    <location>
        <begin position="349"/>
        <end position="358"/>
    </location>
</feature>
<dbReference type="GO" id="GO:0098978">
    <property type="term" value="C:glutamatergic synapse"/>
    <property type="evidence" value="ECO:0007669"/>
    <property type="project" value="TreeGrafter"/>
</dbReference>
<feature type="region of interest" description="Disordered" evidence="2">
    <location>
        <begin position="51"/>
        <end position="79"/>
    </location>
</feature>
<dbReference type="PANTHER" id="PTHR12353:SF31">
    <property type="entry name" value="LD44824P"/>
    <property type="match status" value="1"/>
</dbReference>
<evidence type="ECO:0000313" key="3">
    <source>
        <dbReference type="Proteomes" id="UP000046393"/>
    </source>
</evidence>
<feature type="compositionally biased region" description="Basic and acidic residues" evidence="2">
    <location>
        <begin position="1"/>
        <end position="11"/>
    </location>
</feature>
<proteinExistence type="inferred from homology"/>
<evidence type="ECO:0000256" key="2">
    <source>
        <dbReference type="SAM" id="MobiDB-lite"/>
    </source>
</evidence>